<dbReference type="GO" id="GO:0005886">
    <property type="term" value="C:plasma membrane"/>
    <property type="evidence" value="ECO:0007669"/>
    <property type="project" value="UniProtKB-SubCell"/>
</dbReference>
<dbReference type="OMA" id="LGVCHPL"/>
<sequence>FSRGGYPHQDSLNRQKLRSDEECQIAENYKRVYLPVTYSIVFVLGLPLNSIVLWLSWCRTKRWTCTTIYLSNLMVADLLHITTLPFLIANYSLRDRWPFGDFFCRLVRFLFYANLYCSILLLTCISVHRFLGVCYPIQSLAYRTRRLALTGIGVTWALVILQALPTLVFSETGPNNGQIVCHDLSRPPVFGHFFVYGMILSFSGFLVPFLIILICYSLMIKSLVKPPEAQMGLGRAARAKSVRTILAVCFLFVLCFGPFHVTRFMYFWFRLHATKNCALQAGARMAYKVWRPLVSFNSCLNPVLFFLSGGSNRTRLVQELRKVTATAGEARALRRWTSCTQRKAIQSGRGKGRDSLPLAQSFWEGGAGQLNANRAAYPLFTPCIATDS</sequence>
<evidence type="ECO:0000259" key="12">
    <source>
        <dbReference type="PROSITE" id="PS50262"/>
    </source>
</evidence>
<evidence type="ECO:0000256" key="5">
    <source>
        <dbReference type="ARBA" id="ARBA00023040"/>
    </source>
</evidence>
<evidence type="ECO:0000256" key="8">
    <source>
        <dbReference type="ARBA" id="ARBA00023170"/>
    </source>
</evidence>
<name>A0A4X2LA37_VOMUR</name>
<dbReference type="Ensembl" id="ENSVURT00010024775.1">
    <property type="protein sequence ID" value="ENSVURP00010021754.1"/>
    <property type="gene ID" value="ENSVURG00010016688.1"/>
</dbReference>
<dbReference type="Proteomes" id="UP000314987">
    <property type="component" value="Unassembled WGS sequence"/>
</dbReference>
<dbReference type="AlphaFoldDB" id="A0A4X2LA37"/>
<keyword evidence="4 11" id="KW-1133">Transmembrane helix</keyword>
<dbReference type="GO" id="GO:0004930">
    <property type="term" value="F:G protein-coupled receptor activity"/>
    <property type="evidence" value="ECO:0007669"/>
    <property type="project" value="UniProtKB-KW"/>
</dbReference>
<evidence type="ECO:0000256" key="6">
    <source>
        <dbReference type="ARBA" id="ARBA00023136"/>
    </source>
</evidence>
<feature type="transmembrane region" description="Helical" evidence="11">
    <location>
        <begin position="69"/>
        <end position="89"/>
    </location>
</feature>
<evidence type="ECO:0000256" key="9">
    <source>
        <dbReference type="ARBA" id="ARBA00023224"/>
    </source>
</evidence>
<dbReference type="Pfam" id="PF00001">
    <property type="entry name" value="7tm_1"/>
    <property type="match status" value="1"/>
</dbReference>
<evidence type="ECO:0000256" key="10">
    <source>
        <dbReference type="RuleBase" id="RU000688"/>
    </source>
</evidence>
<proteinExistence type="inferred from homology"/>
<dbReference type="InterPro" id="IPR017452">
    <property type="entry name" value="GPCR_Rhodpsn_7TM"/>
</dbReference>
<keyword evidence="7" id="KW-1015">Disulfide bond</keyword>
<dbReference type="PANTHER" id="PTHR24231">
    <property type="entry name" value="PURINOCEPTOR-RELATED G-PROTEIN COUPLED RECEPTOR"/>
    <property type="match status" value="1"/>
</dbReference>
<keyword evidence="8 10" id="KW-0675">Receptor</keyword>
<dbReference type="PROSITE" id="PS50262">
    <property type="entry name" value="G_PROTEIN_RECEP_F1_2"/>
    <property type="match status" value="1"/>
</dbReference>
<reference evidence="14" key="1">
    <citation type="submission" date="2018-12" db="EMBL/GenBank/DDBJ databases">
        <authorList>
            <person name="Yazar S."/>
        </authorList>
    </citation>
    <scope>NUCLEOTIDE SEQUENCE [LARGE SCALE GENOMIC DNA]</scope>
</reference>
<feature type="transmembrane region" description="Helical" evidence="11">
    <location>
        <begin position="147"/>
        <end position="168"/>
    </location>
</feature>
<evidence type="ECO:0000256" key="7">
    <source>
        <dbReference type="ARBA" id="ARBA00023157"/>
    </source>
</evidence>
<dbReference type="GeneTree" id="ENSGT01030000234621"/>
<evidence type="ECO:0000313" key="13">
    <source>
        <dbReference type="Ensembl" id="ENSVURP00010021754.1"/>
    </source>
</evidence>
<dbReference type="FunFam" id="1.20.1070.10:FF:000017">
    <property type="entry name" value="lysophosphatidic acid receptor 4"/>
    <property type="match status" value="1"/>
</dbReference>
<feature type="transmembrane region" description="Helical" evidence="11">
    <location>
        <begin position="36"/>
        <end position="57"/>
    </location>
</feature>
<reference evidence="13" key="2">
    <citation type="submission" date="2025-08" db="UniProtKB">
        <authorList>
            <consortium name="Ensembl"/>
        </authorList>
    </citation>
    <scope>IDENTIFICATION</scope>
</reference>
<dbReference type="SUPFAM" id="SSF81321">
    <property type="entry name" value="Family A G protein-coupled receptor-like"/>
    <property type="match status" value="1"/>
</dbReference>
<keyword evidence="3 10" id="KW-0812">Transmembrane</keyword>
<evidence type="ECO:0000256" key="11">
    <source>
        <dbReference type="SAM" id="Phobius"/>
    </source>
</evidence>
<keyword evidence="6 11" id="KW-0472">Membrane</keyword>
<dbReference type="PRINTS" id="PR01157">
    <property type="entry name" value="P2YPURNOCPTR"/>
</dbReference>
<feature type="domain" description="G-protein coupled receptors family 1 profile" evidence="12">
    <location>
        <begin position="48"/>
        <end position="305"/>
    </location>
</feature>
<keyword evidence="2" id="KW-1003">Cell membrane</keyword>
<evidence type="ECO:0000256" key="4">
    <source>
        <dbReference type="ARBA" id="ARBA00022989"/>
    </source>
</evidence>
<feature type="transmembrane region" description="Helical" evidence="11">
    <location>
        <begin position="193"/>
        <end position="224"/>
    </location>
</feature>
<keyword evidence="5 10" id="KW-0297">G-protein coupled receptor</keyword>
<organism evidence="13 14">
    <name type="scientific">Vombatus ursinus</name>
    <name type="common">Common wombat</name>
    <dbReference type="NCBI Taxonomy" id="29139"/>
    <lineage>
        <taxon>Eukaryota</taxon>
        <taxon>Metazoa</taxon>
        <taxon>Chordata</taxon>
        <taxon>Craniata</taxon>
        <taxon>Vertebrata</taxon>
        <taxon>Euteleostomi</taxon>
        <taxon>Mammalia</taxon>
        <taxon>Metatheria</taxon>
        <taxon>Diprotodontia</taxon>
        <taxon>Vombatidae</taxon>
        <taxon>Vombatus</taxon>
    </lineage>
</organism>
<evidence type="ECO:0000256" key="2">
    <source>
        <dbReference type="ARBA" id="ARBA00022475"/>
    </source>
</evidence>
<dbReference type="Gene3D" id="1.20.1070.10">
    <property type="entry name" value="Rhodopsin 7-helix transmembrane proteins"/>
    <property type="match status" value="1"/>
</dbReference>
<dbReference type="PRINTS" id="PR00237">
    <property type="entry name" value="GPCRRHODOPSN"/>
</dbReference>
<feature type="transmembrane region" description="Helical" evidence="11">
    <location>
        <begin position="245"/>
        <end position="269"/>
    </location>
</feature>
<dbReference type="PANTHER" id="PTHR24231:SF25">
    <property type="entry name" value="G-PROTEIN COUPLED RECEPTORS FAMILY 1 PROFILE DOMAIN-CONTAINING PROTEIN"/>
    <property type="match status" value="1"/>
</dbReference>
<dbReference type="InterPro" id="IPR000276">
    <property type="entry name" value="GPCR_Rhodpsn"/>
</dbReference>
<accession>A0A4X2LA37</accession>
<protein>
    <recommendedName>
        <fullName evidence="12">G-protein coupled receptors family 1 profile domain-containing protein</fullName>
    </recommendedName>
</protein>
<evidence type="ECO:0000313" key="14">
    <source>
        <dbReference type="Proteomes" id="UP000314987"/>
    </source>
</evidence>
<evidence type="ECO:0000256" key="3">
    <source>
        <dbReference type="ARBA" id="ARBA00022692"/>
    </source>
</evidence>
<reference evidence="13" key="3">
    <citation type="submission" date="2025-09" db="UniProtKB">
        <authorList>
            <consortium name="Ensembl"/>
        </authorList>
    </citation>
    <scope>IDENTIFICATION</scope>
</reference>
<comment type="subcellular location">
    <subcellularLocation>
        <location evidence="1">Cell membrane</location>
        <topology evidence="1">Multi-pass membrane protein</topology>
    </subcellularLocation>
</comment>
<dbReference type="STRING" id="29139.ENSVURP00010021754"/>
<evidence type="ECO:0000256" key="1">
    <source>
        <dbReference type="ARBA" id="ARBA00004651"/>
    </source>
</evidence>
<comment type="similarity">
    <text evidence="10">Belongs to the G-protein coupled receptor 1 family.</text>
</comment>
<feature type="transmembrane region" description="Helical" evidence="11">
    <location>
        <begin position="109"/>
        <end position="135"/>
    </location>
</feature>
<keyword evidence="9 10" id="KW-0807">Transducer</keyword>
<keyword evidence="14" id="KW-1185">Reference proteome</keyword>
<dbReference type="PROSITE" id="PS00237">
    <property type="entry name" value="G_PROTEIN_RECEP_F1_1"/>
    <property type="match status" value="1"/>
</dbReference>